<organism evidence="1 2">
    <name type="scientific">Anaerostipes hadrus</name>
    <dbReference type="NCBI Taxonomy" id="649756"/>
    <lineage>
        <taxon>Bacteria</taxon>
        <taxon>Bacillati</taxon>
        <taxon>Bacillota</taxon>
        <taxon>Clostridia</taxon>
        <taxon>Lachnospirales</taxon>
        <taxon>Lachnospiraceae</taxon>
        <taxon>Anaerostipes</taxon>
    </lineage>
</organism>
<accession>A0A173SRP1</accession>
<gene>
    <name evidence="1" type="ORF">ERS852571_01412</name>
</gene>
<evidence type="ECO:0008006" key="3">
    <source>
        <dbReference type="Google" id="ProtNLM"/>
    </source>
</evidence>
<dbReference type="EMBL" id="CYXY01000007">
    <property type="protein sequence ID" value="CUM92447.1"/>
    <property type="molecule type" value="Genomic_DNA"/>
</dbReference>
<dbReference type="Proteomes" id="UP000095553">
    <property type="component" value="Unassembled WGS sequence"/>
</dbReference>
<name>A0A173SRP1_ANAHA</name>
<reference evidence="1 2" key="1">
    <citation type="submission" date="2015-09" db="EMBL/GenBank/DDBJ databases">
        <authorList>
            <consortium name="Pathogen Informatics"/>
        </authorList>
    </citation>
    <scope>NUCLEOTIDE SEQUENCE [LARGE SCALE GENOMIC DNA]</scope>
    <source>
        <strain evidence="1 2">2789STDY5834959</strain>
    </source>
</reference>
<evidence type="ECO:0000313" key="2">
    <source>
        <dbReference type="Proteomes" id="UP000095553"/>
    </source>
</evidence>
<evidence type="ECO:0000313" key="1">
    <source>
        <dbReference type="EMBL" id="CUM92447.1"/>
    </source>
</evidence>
<dbReference type="AlphaFoldDB" id="A0A173SRP1"/>
<sequence>MKEKKMSKSVYDDFQERSEAIGSKGVVVKAGLVGEGKSFLSQNMTYCPNCGDLVHFTVQDEVLEEEFKGVMNKEIMIKFPFRVGRCNECGHEVATDNEYNFRRSDAKWKAYREQEQK</sequence>
<protein>
    <recommendedName>
        <fullName evidence="3">YgiT-type zinc finger protein</fullName>
    </recommendedName>
</protein>
<proteinExistence type="predicted"/>
<dbReference type="RefSeq" id="WP_055072766.1">
    <property type="nucleotide sequence ID" value="NZ_BAABYN010000001.1"/>
</dbReference>